<evidence type="ECO:0000259" key="1">
    <source>
        <dbReference type="Pfam" id="PF00144"/>
    </source>
</evidence>
<reference evidence="3" key="1">
    <citation type="submission" date="2016-10" db="EMBL/GenBank/DDBJ databases">
        <authorList>
            <person name="de Groot N.N."/>
        </authorList>
    </citation>
    <scope>NUCLEOTIDE SEQUENCE [LARGE SCALE GENOMIC DNA]</scope>
    <source>
        <strain evidence="3">10nlg</strain>
    </source>
</reference>
<protein>
    <submittedName>
        <fullName evidence="2">CubicO group peptidase, beta-lactamase class C family</fullName>
    </submittedName>
</protein>
<dbReference type="Proteomes" id="UP000199318">
    <property type="component" value="Unassembled WGS sequence"/>
</dbReference>
<proteinExistence type="predicted"/>
<feature type="domain" description="Beta-lactamase-related" evidence="1">
    <location>
        <begin position="22"/>
        <end position="385"/>
    </location>
</feature>
<dbReference type="SUPFAM" id="SSF56601">
    <property type="entry name" value="beta-lactamase/transpeptidase-like"/>
    <property type="match status" value="1"/>
</dbReference>
<dbReference type="InterPro" id="IPR001466">
    <property type="entry name" value="Beta-lactam-related"/>
</dbReference>
<sequence>MAEPYIVKGATADGFAEVEAEFARNFTERAELGAACTIYYRGEKVVDLWGGYRKDHEPWLENTKVPAFSATKGAAAIALLKLYSEGRIDLAEKVASYWPAFSQNGKETITVRELITHQAGLVLLEDKLSVEDLYHPETVAKELERAKPLWKPGRYQGYHASTIGLFMSELVRRTDPKGRRLGQYFREEIAEPLALDFHIGLPETISADEISEIKLLDSVRGLLNIQKMPAGIRKVALNPTSLFVKSITVVKDFDPNDPVTWRAEHPSGNGIGTARSLACLYSDLACGGEMLNLTEETVRAIFSYPERPVFGYLDQVMNIETRYGLGFMKPDPTFSYSPEPTAAGFLGVTGSFAFADPVREVGYAYLTRKMGYYGVNDPREKNVREAMYHCIEALEYGIKDVKKGE</sequence>
<evidence type="ECO:0000313" key="2">
    <source>
        <dbReference type="EMBL" id="SER88752.1"/>
    </source>
</evidence>
<dbReference type="InterPro" id="IPR052907">
    <property type="entry name" value="Beta-lactamase/esterase"/>
</dbReference>
<name>A0A1H9SUS9_9BACI</name>
<dbReference type="RefSeq" id="WP_093072541.1">
    <property type="nucleotide sequence ID" value="NZ_FOGV01000008.1"/>
</dbReference>
<dbReference type="STRING" id="1464123.SAMN05444126_10828"/>
<dbReference type="Gene3D" id="3.40.710.10">
    <property type="entry name" value="DD-peptidase/beta-lactamase superfamily"/>
    <property type="match status" value="1"/>
</dbReference>
<organism evidence="2 3">
    <name type="scientific">Salisediminibacterium halotolerans</name>
    <dbReference type="NCBI Taxonomy" id="517425"/>
    <lineage>
        <taxon>Bacteria</taxon>
        <taxon>Bacillati</taxon>
        <taxon>Bacillota</taxon>
        <taxon>Bacilli</taxon>
        <taxon>Bacillales</taxon>
        <taxon>Bacillaceae</taxon>
        <taxon>Salisediminibacterium</taxon>
    </lineage>
</organism>
<dbReference type="PANTHER" id="PTHR43319">
    <property type="entry name" value="BETA-LACTAMASE-RELATED"/>
    <property type="match status" value="1"/>
</dbReference>
<dbReference type="EMBL" id="FOGV01000008">
    <property type="protein sequence ID" value="SER88752.1"/>
    <property type="molecule type" value="Genomic_DNA"/>
</dbReference>
<gene>
    <name evidence="2" type="ORF">SAMN05444126_10828</name>
</gene>
<dbReference type="InterPro" id="IPR012338">
    <property type="entry name" value="Beta-lactam/transpept-like"/>
</dbReference>
<dbReference type="OrthoDB" id="9770183at2"/>
<keyword evidence="3" id="KW-1185">Reference proteome</keyword>
<dbReference type="Pfam" id="PF00144">
    <property type="entry name" value="Beta-lactamase"/>
    <property type="match status" value="1"/>
</dbReference>
<dbReference type="PANTHER" id="PTHR43319:SF3">
    <property type="entry name" value="BETA-LACTAMASE-RELATED DOMAIN-CONTAINING PROTEIN"/>
    <property type="match status" value="1"/>
</dbReference>
<comment type="caution">
    <text evidence="2">The sequence shown here is derived from an EMBL/GenBank/DDBJ whole genome shotgun (WGS) entry which is preliminary data.</text>
</comment>
<evidence type="ECO:0000313" key="3">
    <source>
        <dbReference type="Proteomes" id="UP000199318"/>
    </source>
</evidence>
<dbReference type="AlphaFoldDB" id="A0A1H9SUS9"/>
<accession>A0A1H9SUS9</accession>